<comment type="similarity">
    <text evidence="1 3">Belongs to the Glu/Leu/Phe/Val dehydrogenases family.</text>
</comment>
<accession>A0ABN7K8N7</accession>
<dbReference type="Gene3D" id="1.10.285.10">
    <property type="entry name" value="Glutamate Dehydrogenase, chain A, domain 3"/>
    <property type="match status" value="1"/>
</dbReference>
<dbReference type="GO" id="GO:0004354">
    <property type="term" value="F:glutamate dehydrogenase (NADP+) activity"/>
    <property type="evidence" value="ECO:0007669"/>
    <property type="project" value="UniProtKB-EC"/>
</dbReference>
<sequence>MRFCQNFMSELYRHIGNTTDVPAGDIGVGGREIGYMFGQYKKLTGLYEGVLTGKGVDWGGSLTRTEATGFGCVYFVENMLRKVGQGLDGKKCAVSGSGNVAIYTVQKLAELGAKAITVSDSDGYIYDPDGIDLTLLKEIKEIKRARISEYVKTRTNAKFTHVSEYKPGTNGVWSVPCDGAFPSATQNELNLEDIKTLYANGCRFVGEGANMPSTLEAIDFMLSKKDFYFAPAKAANAGGVATSGLEMMQNAGMAKWSFEEVDTRLKGIMKHIFELSYETSAEFNQPGNLVLGSNIAGFRKVADAMIDQGYV</sequence>
<gene>
    <name evidence="5" type="primary">gdh_2</name>
    <name evidence="5" type="ORF">LMG7974_01151</name>
</gene>
<dbReference type="Pfam" id="PF02812">
    <property type="entry name" value="ELFV_dehydrog_N"/>
    <property type="match status" value="1"/>
</dbReference>
<dbReference type="PANTHER" id="PTHR43571">
    <property type="entry name" value="NADP-SPECIFIC GLUTAMATE DEHYDROGENASE 1-RELATED"/>
    <property type="match status" value="1"/>
</dbReference>
<evidence type="ECO:0000313" key="6">
    <source>
        <dbReference type="Proteomes" id="UP000789803"/>
    </source>
</evidence>
<protein>
    <submittedName>
        <fullName evidence="5">NADP-specific glutamate dehydrogenase</fullName>
        <ecNumber evidence="5">1.4.1.4</ecNumber>
    </submittedName>
</protein>
<feature type="domain" description="Glutamate/phenylalanine/leucine/valine/L-tryptophan dehydrogenase C-terminal" evidence="4">
    <location>
        <begin position="61"/>
        <end position="309"/>
    </location>
</feature>
<dbReference type="InterPro" id="IPR050724">
    <property type="entry name" value="Glu_Leu_Phe_Val_DH"/>
</dbReference>
<keyword evidence="2 3" id="KW-0560">Oxidoreductase</keyword>
<keyword evidence="6" id="KW-1185">Reference proteome</keyword>
<dbReference type="InterPro" id="IPR036291">
    <property type="entry name" value="NAD(P)-bd_dom_sf"/>
</dbReference>
<dbReference type="InterPro" id="IPR046346">
    <property type="entry name" value="Aminoacid_DH-like_N_sf"/>
</dbReference>
<dbReference type="SUPFAM" id="SSF53223">
    <property type="entry name" value="Aminoacid dehydrogenase-like, N-terminal domain"/>
    <property type="match status" value="1"/>
</dbReference>
<proteinExistence type="inferred from homology"/>
<dbReference type="Pfam" id="PF00208">
    <property type="entry name" value="ELFV_dehydrog"/>
    <property type="match status" value="1"/>
</dbReference>
<dbReference type="SMART" id="SM00839">
    <property type="entry name" value="ELFV_dehydrog"/>
    <property type="match status" value="1"/>
</dbReference>
<dbReference type="InterPro" id="IPR006095">
    <property type="entry name" value="Glu/Leu/Phe/Val/Trp_DH"/>
</dbReference>
<dbReference type="EMBL" id="CAJHOF010000009">
    <property type="protein sequence ID" value="CAD7288785.1"/>
    <property type="molecule type" value="Genomic_DNA"/>
</dbReference>
<reference evidence="5 6" key="1">
    <citation type="submission" date="2020-11" db="EMBL/GenBank/DDBJ databases">
        <authorList>
            <person name="Peeters C."/>
        </authorList>
    </citation>
    <scope>NUCLEOTIDE SEQUENCE [LARGE SCALE GENOMIC DNA]</scope>
    <source>
        <strain evidence="5 6">LMG 7974</strain>
    </source>
</reference>
<dbReference type="InterPro" id="IPR006096">
    <property type="entry name" value="Glu/Leu/Phe/Val/Trp_DH_C"/>
</dbReference>
<dbReference type="CDD" id="cd05313">
    <property type="entry name" value="NAD_bind_2_Glu_DH"/>
    <property type="match status" value="1"/>
</dbReference>
<evidence type="ECO:0000313" key="5">
    <source>
        <dbReference type="EMBL" id="CAD7288785.1"/>
    </source>
</evidence>
<dbReference type="EC" id="1.4.1.4" evidence="5"/>
<dbReference type="PANTHER" id="PTHR43571:SF1">
    <property type="entry name" value="NADP-SPECIFIC GLUTAMATE DEHYDROGENASE 1-RELATED"/>
    <property type="match status" value="1"/>
</dbReference>
<dbReference type="PRINTS" id="PR00082">
    <property type="entry name" value="GLFDHDRGNASE"/>
</dbReference>
<evidence type="ECO:0000259" key="4">
    <source>
        <dbReference type="SMART" id="SM00839"/>
    </source>
</evidence>
<organism evidence="5 6">
    <name type="scientific">Campylobacter majalis</name>
    <dbReference type="NCBI Taxonomy" id="2790656"/>
    <lineage>
        <taxon>Bacteria</taxon>
        <taxon>Pseudomonadati</taxon>
        <taxon>Campylobacterota</taxon>
        <taxon>Epsilonproteobacteria</taxon>
        <taxon>Campylobacterales</taxon>
        <taxon>Campylobacteraceae</taxon>
        <taxon>Campylobacter</taxon>
    </lineage>
</organism>
<evidence type="ECO:0000256" key="1">
    <source>
        <dbReference type="ARBA" id="ARBA00006382"/>
    </source>
</evidence>
<evidence type="ECO:0000256" key="3">
    <source>
        <dbReference type="RuleBase" id="RU004417"/>
    </source>
</evidence>
<evidence type="ECO:0000256" key="2">
    <source>
        <dbReference type="ARBA" id="ARBA00023002"/>
    </source>
</evidence>
<dbReference type="Gene3D" id="3.40.50.10860">
    <property type="entry name" value="Leucine Dehydrogenase, chain A, domain 1"/>
    <property type="match status" value="1"/>
</dbReference>
<dbReference type="InterPro" id="IPR006097">
    <property type="entry name" value="Glu/Leu/Phe/Val/Trp_DH_dimer"/>
</dbReference>
<dbReference type="SUPFAM" id="SSF51735">
    <property type="entry name" value="NAD(P)-binding Rossmann-fold domains"/>
    <property type="match status" value="1"/>
</dbReference>
<dbReference type="Gene3D" id="3.40.50.720">
    <property type="entry name" value="NAD(P)-binding Rossmann-like Domain"/>
    <property type="match status" value="1"/>
</dbReference>
<comment type="caution">
    <text evidence="5">The sequence shown here is derived from an EMBL/GenBank/DDBJ whole genome shotgun (WGS) entry which is preliminary data.</text>
</comment>
<dbReference type="InterPro" id="IPR033922">
    <property type="entry name" value="NAD_bind_Glu_DH"/>
</dbReference>
<dbReference type="Proteomes" id="UP000789803">
    <property type="component" value="Unassembled WGS sequence"/>
</dbReference>
<name>A0ABN7K8N7_9BACT</name>